<dbReference type="Gene3D" id="3.40.50.1820">
    <property type="entry name" value="alpha/beta hydrolase"/>
    <property type="match status" value="1"/>
</dbReference>
<dbReference type="InterPro" id="IPR029058">
    <property type="entry name" value="AB_hydrolase_fold"/>
</dbReference>
<dbReference type="EMBL" id="HE965806">
    <property type="protein sequence ID" value="CCJ55739.1"/>
    <property type="molecule type" value="Genomic_DNA"/>
</dbReference>
<dbReference type="AlphaFoldDB" id="A0A0C6PBQ5"/>
<dbReference type="SMR" id="A0A0C6PBQ5"/>
<name>A0A0C6PBQ5_BORBO</name>
<dbReference type="OrthoDB" id="332706at2"/>
<dbReference type="SUPFAM" id="SSF53474">
    <property type="entry name" value="alpha/beta-Hydrolases"/>
    <property type="match status" value="1"/>
</dbReference>
<reference evidence="1 2" key="1">
    <citation type="journal article" date="2012" name="BMC Genomics">
        <title>Comparative genomics of the classical Bordetella subspecies: the evolution and exchange of virulence-associated diversity amongst closely related pathogens.</title>
        <authorList>
            <person name="Park J."/>
            <person name="Zhang Y."/>
            <person name="Buboltz A.M."/>
            <person name="Zhang X."/>
            <person name="Schuster S.C."/>
            <person name="Ahuja U."/>
            <person name="Liu M."/>
            <person name="Miller J.F."/>
            <person name="Sebaihia M."/>
            <person name="Bentley S.D."/>
            <person name="Parkhill J."/>
            <person name="Harvill E.T."/>
        </authorList>
    </citation>
    <scope>NUCLEOTIDE SEQUENCE [LARGE SCALE GENOMIC DNA]</scope>
    <source>
        <strain evidence="1 2">253</strain>
    </source>
</reference>
<dbReference type="KEGG" id="bbh:BN112_3825"/>
<proteinExistence type="predicted"/>
<protein>
    <recommendedName>
        <fullName evidence="3">Alpha/beta hydrolase</fullName>
    </recommendedName>
</protein>
<gene>
    <name evidence="1" type="ORF">BN112_3825</name>
</gene>
<dbReference type="GeneID" id="93205924"/>
<evidence type="ECO:0000313" key="1">
    <source>
        <dbReference type="EMBL" id="CCJ55739.1"/>
    </source>
</evidence>
<accession>A0A0C6PBQ5</accession>
<evidence type="ECO:0008006" key="3">
    <source>
        <dbReference type="Google" id="ProtNLM"/>
    </source>
</evidence>
<dbReference type="HOGENOM" id="CLU_060915_0_0_4"/>
<dbReference type="Proteomes" id="UP000007564">
    <property type="component" value="Chromosome"/>
</dbReference>
<sequence>MKPADLTNADRIALELGHAGRNAIPYLDDDRNADRPFTLNTYRPYGYTPDRPVVVVQHGVLRNGADYRDFWIPAADRHKLLIVAPTFSDEIWPGVESYNNGRAFTAAGNPRHVDGWTYALVARVLANIRAAEIADCEQVYLFGHSAGGQFVHRLMSSQPHAPFHAVTAANPGWYTLPTFEHRFPEGLDGVGLTEDHLARLLAYPMTILAGDQDIATDDPNLPSEPAALRQGPHRYARARHYYEAGQRAAAQRGLPFGWQLQVVPGIGHDGQAMSQVCASLWFDGRMPDAAELARLAGSQSA</sequence>
<evidence type="ECO:0000313" key="2">
    <source>
        <dbReference type="Proteomes" id="UP000007564"/>
    </source>
</evidence>
<organism evidence="1 2">
    <name type="scientific">Bordetella bronchiseptica 253</name>
    <dbReference type="NCBI Taxonomy" id="568707"/>
    <lineage>
        <taxon>Bacteria</taxon>
        <taxon>Pseudomonadati</taxon>
        <taxon>Pseudomonadota</taxon>
        <taxon>Betaproteobacteria</taxon>
        <taxon>Burkholderiales</taxon>
        <taxon>Alcaligenaceae</taxon>
        <taxon>Bordetella</taxon>
    </lineage>
</organism>
<dbReference type="RefSeq" id="WP_003815329.1">
    <property type="nucleotide sequence ID" value="NC_019382.1"/>
</dbReference>